<evidence type="ECO:0000313" key="1">
    <source>
        <dbReference type="EMBL" id="AYO56100.1"/>
    </source>
</evidence>
<dbReference type="Proteomes" id="UP000279962">
    <property type="component" value="Chromosome"/>
</dbReference>
<name>A0A3G2T6Y5_9GAMM</name>
<dbReference type="InterPro" id="IPR025701">
    <property type="entry name" value="UBQ-conjugat_E2_E"/>
</dbReference>
<reference evidence="1 2" key="1">
    <citation type="submission" date="2018-10" db="EMBL/GenBank/DDBJ databases">
        <title>The complete genome of Acinetobacter wuhouensis strain WCHAW010062.</title>
        <authorList>
            <person name="Hu Y."/>
            <person name="Long H."/>
            <person name="Feng Y."/>
            <person name="Zong Z."/>
        </authorList>
    </citation>
    <scope>NUCLEOTIDE SEQUENCE [LARGE SCALE GENOMIC DNA]</scope>
    <source>
        <strain evidence="1 2">WCHAW010062</strain>
    </source>
</reference>
<proteinExistence type="predicted"/>
<evidence type="ECO:0000313" key="2">
    <source>
        <dbReference type="Proteomes" id="UP000279962"/>
    </source>
</evidence>
<organism evidence="1 2">
    <name type="scientific">Acinetobacter wuhouensis</name>
    <dbReference type="NCBI Taxonomy" id="1879050"/>
    <lineage>
        <taxon>Bacteria</taxon>
        <taxon>Pseudomonadati</taxon>
        <taxon>Pseudomonadota</taxon>
        <taxon>Gammaproteobacteria</taxon>
        <taxon>Moraxellales</taxon>
        <taxon>Moraxellaceae</taxon>
        <taxon>Acinetobacter</taxon>
    </lineage>
</organism>
<sequence>MQQFSYSLNDLSFKNGTIDDHSPIGSQLLRSIGYSQKDDVLLYQVLKQQGMEEISLEENIDFEKGDKFFIVEGDRSLKFKVNGFNYEWPESQITLKHLHSLTGITDKSFFLSRQTEEDLLITDGSVVNLDSSGIEDIYTKVVKQYFELNVNGTKIKVDKAQIVVSEALALVGIQDGHNYQMFLKVQGEPKVEVQSSSIIDLSKPGIEKLRLIPREVNNGDVSLGQFEVLPKDGEYLKQVFGNFRTIIDQGRRWLIVENYELPEGYSHKQITLAIEIPSLYPQAEIDMFYTSPRIYLPNGVTPSCTEVDQIIESKSYQRWSRHRSHLSQWNPVIDSVVTHFSLIEESLLREVQQ</sequence>
<protein>
    <recommendedName>
        <fullName evidence="3">Multi-ubiquitin domain-containing protein</fullName>
    </recommendedName>
</protein>
<gene>
    <name evidence="1" type="ORF">CDG68_21755</name>
</gene>
<dbReference type="AlphaFoldDB" id="A0A3G2T6Y5"/>
<dbReference type="EMBL" id="CP033133">
    <property type="protein sequence ID" value="AYO56100.1"/>
    <property type="molecule type" value="Genomic_DNA"/>
</dbReference>
<accession>A0A3G2T6Y5</accession>
<dbReference type="Pfam" id="PF14462">
    <property type="entry name" value="Prok-E2_E"/>
    <property type="match status" value="1"/>
</dbReference>
<evidence type="ECO:0008006" key="3">
    <source>
        <dbReference type="Google" id="ProtNLM"/>
    </source>
</evidence>
<dbReference type="RefSeq" id="WP_087552651.1">
    <property type="nucleotide sequence ID" value="NZ_CP033133.1"/>
</dbReference>